<gene>
    <name evidence="1" type="ORF">BBRV_LOCUS84425</name>
</gene>
<evidence type="ECO:0008006" key="2">
    <source>
        <dbReference type="Google" id="ProtNLM"/>
    </source>
</evidence>
<accession>A0A6V7KPU6</accession>
<protein>
    <recommendedName>
        <fullName evidence="2">MULE transposase domain-containing protein</fullName>
    </recommendedName>
</protein>
<dbReference type="EMBL" id="CADCXW020000216">
    <property type="protein sequence ID" value="CAD1565669.1"/>
    <property type="molecule type" value="Genomic_DNA"/>
</dbReference>
<dbReference type="AlphaFoldDB" id="A0A6V7KPU6"/>
<evidence type="ECO:0000313" key="1">
    <source>
        <dbReference type="EMBL" id="CAD1565669.1"/>
    </source>
</evidence>
<sequence>MSLKFSDYMFPEEHVVAAYGAVTELDFYSKGDEKIKELLDYFEETWVGVPNRRGRRDPMYAISMWNHYQSVLQDAPRTNNAIEGWHNGFNSKVRGCNLNIWKLIELIQTEQGLAEVEVTQLDAGHEPPQRKKNIAILILT</sequence>
<name>A0A6V7KPU6_9HYME</name>
<proteinExistence type="predicted"/>
<reference evidence="1" key="1">
    <citation type="submission" date="2020-07" db="EMBL/GenBank/DDBJ databases">
        <authorList>
            <person name="Ferguson B K."/>
        </authorList>
    </citation>
    <scope>NUCLEOTIDE SEQUENCE</scope>
    <source>
        <strain evidence="1">L06</strain>
    </source>
</reference>
<organism evidence="1">
    <name type="scientific">Bracon brevicornis</name>
    <dbReference type="NCBI Taxonomy" id="1563983"/>
    <lineage>
        <taxon>Eukaryota</taxon>
        <taxon>Metazoa</taxon>
        <taxon>Ecdysozoa</taxon>
        <taxon>Arthropoda</taxon>
        <taxon>Hexapoda</taxon>
        <taxon>Insecta</taxon>
        <taxon>Pterygota</taxon>
        <taxon>Neoptera</taxon>
        <taxon>Endopterygota</taxon>
        <taxon>Hymenoptera</taxon>
        <taxon>Apocrita</taxon>
        <taxon>Ichneumonoidea</taxon>
        <taxon>Braconidae</taxon>
        <taxon>Braconinae</taxon>
        <taxon>Bracon</taxon>
    </lineage>
</organism>